<evidence type="ECO:0000313" key="2">
    <source>
        <dbReference type="EMBL" id="SOB59469.1"/>
    </source>
</evidence>
<evidence type="ECO:0000256" key="1">
    <source>
        <dbReference type="SAM" id="SignalP"/>
    </source>
</evidence>
<keyword evidence="1" id="KW-0732">Signal</keyword>
<dbReference type="EMBL" id="LT907975">
    <property type="protein sequence ID" value="SOB59469.1"/>
    <property type="molecule type" value="Genomic_DNA"/>
</dbReference>
<gene>
    <name evidence="2" type="ORF">DPRO_2560</name>
</gene>
<reference evidence="3" key="1">
    <citation type="submission" date="2017-09" db="EMBL/GenBank/DDBJ databases">
        <authorList>
            <person name="Regsiter A."/>
            <person name="William W."/>
        </authorList>
    </citation>
    <scope>NUCLEOTIDE SEQUENCE [LARGE SCALE GENOMIC DNA]</scope>
    <source>
        <strain evidence="3">500-1</strain>
    </source>
</reference>
<dbReference type="KEGG" id="pprf:DPRO_2560"/>
<organism evidence="2 3">
    <name type="scientific">Pseudodesulfovibrio profundus</name>
    <dbReference type="NCBI Taxonomy" id="57320"/>
    <lineage>
        <taxon>Bacteria</taxon>
        <taxon>Pseudomonadati</taxon>
        <taxon>Thermodesulfobacteriota</taxon>
        <taxon>Desulfovibrionia</taxon>
        <taxon>Desulfovibrionales</taxon>
        <taxon>Desulfovibrionaceae</taxon>
    </lineage>
</organism>
<dbReference type="OrthoDB" id="5464905at2"/>
<feature type="signal peptide" evidence="1">
    <location>
        <begin position="1"/>
        <end position="20"/>
    </location>
</feature>
<dbReference type="RefSeq" id="WP_097012332.1">
    <property type="nucleotide sequence ID" value="NZ_LT907975.1"/>
</dbReference>
<dbReference type="Proteomes" id="UP000219215">
    <property type="component" value="Chromosome DPRO"/>
</dbReference>
<sequence>MRHLLIVTAFFLLLVAPVRAAEPEFQSTPGFMLTPSVSTSKKLQITTTLNHVGDAEFSHGLGRVEVTRAELAVDYGIINAAYGVSRFEWERTGVIPFSSGERPPWSSLHDLTLKAQLLNETLDDKWRYWVNGKVSSSFENMFPGAVGVGFDGGIAYDFWDGWMVGATLRTTALSALNEDLFGDVEMGMALAVSQKTLRRTLKNMGLLPFESTGSSNIGFSIALIGADKTYRLDADSPVFRKGYLGLRQSRIGAYFEYTPNPNVSIFAGPEYYYVREYRLYNSAGALRSTQELENALGGTFRFQCRF</sequence>
<keyword evidence="3" id="KW-1185">Reference proteome</keyword>
<evidence type="ECO:0000313" key="3">
    <source>
        <dbReference type="Proteomes" id="UP000219215"/>
    </source>
</evidence>
<proteinExistence type="predicted"/>
<feature type="chain" id="PRO_5013401695" evidence="1">
    <location>
        <begin position="21"/>
        <end position="306"/>
    </location>
</feature>
<accession>A0A2C8FBD0</accession>
<name>A0A2C8FBD0_9BACT</name>
<protein>
    <submittedName>
        <fullName evidence="2">Uncharacterized protein</fullName>
    </submittedName>
</protein>
<dbReference type="AlphaFoldDB" id="A0A2C8FBD0"/>